<dbReference type="EMBL" id="QFAY01000011">
    <property type="protein sequence ID" value="MBP2620994.1"/>
    <property type="molecule type" value="Genomic_DNA"/>
</dbReference>
<organism evidence="1 2">
    <name type="scientific">Streptococcus panodentis</name>
    <dbReference type="NCBI Taxonomy" id="1581472"/>
    <lineage>
        <taxon>Bacteria</taxon>
        <taxon>Bacillati</taxon>
        <taxon>Bacillota</taxon>
        <taxon>Bacilli</taxon>
        <taxon>Lactobacillales</taxon>
        <taxon>Streptococcaceae</taxon>
        <taxon>Streptococcus</taxon>
    </lineage>
</organism>
<dbReference type="RefSeq" id="WP_209551275.1">
    <property type="nucleotide sequence ID" value="NZ_QFAY01000011.1"/>
</dbReference>
<evidence type="ECO:0000313" key="2">
    <source>
        <dbReference type="Proteomes" id="UP001519349"/>
    </source>
</evidence>
<reference evidence="1 2" key="1">
    <citation type="submission" date="2018-05" db="EMBL/GenBank/DDBJ databases">
        <title>Draft genome sequence of Streptococcus panodentis CCUG 70867T.</title>
        <authorList>
            <person name="Salva-Serra F."/>
            <person name="Mendez V."/>
            <person name="Jaen-Luchoro D."/>
            <person name="Gonzales-Siles L."/>
            <person name="Karlsson R."/>
            <person name="Engstrom-Jakobsson H."/>
            <person name="Busquets A."/>
            <person name="Gomila M."/>
            <person name="Pineiro-Iglesias B."/>
            <person name="Bennasar-Figueras A."/>
            <person name="Seeger M."/>
            <person name="Moore E."/>
        </authorList>
    </citation>
    <scope>NUCLEOTIDE SEQUENCE [LARGE SCALE GENOMIC DNA]</scope>
    <source>
        <strain evidence="1 2">CCUG 70867</strain>
    </source>
</reference>
<comment type="caution">
    <text evidence="1">The sequence shown here is derived from an EMBL/GenBank/DDBJ whole genome shotgun (WGS) entry which is preliminary data.</text>
</comment>
<keyword evidence="2" id="KW-1185">Reference proteome</keyword>
<dbReference type="Proteomes" id="UP001519349">
    <property type="component" value="Unassembled WGS sequence"/>
</dbReference>
<evidence type="ECO:0000313" key="1">
    <source>
        <dbReference type="EMBL" id="MBP2620994.1"/>
    </source>
</evidence>
<sequence length="95" mass="11199">MESKDVSWEDVSKKAQELNDFEDEYRLEKISFEARCEELDNRAGELRSLVDAETDRMSFILQRFSASSDDAADYFSEMENLLWRSEQAYKRRLAG</sequence>
<accession>A0ABS5AWP0</accession>
<name>A0ABS5AWP0_9STRE</name>
<gene>
    <name evidence="1" type="ORF">DHL47_06595</name>
</gene>
<proteinExistence type="predicted"/>
<protein>
    <submittedName>
        <fullName evidence="1">Uncharacterized protein</fullName>
    </submittedName>
</protein>